<feature type="domain" description="NrS-1 polymerase-like helicase" evidence="2">
    <location>
        <begin position="254"/>
        <end position="363"/>
    </location>
</feature>
<gene>
    <name evidence="3" type="ORF">QO231_10515</name>
</gene>
<evidence type="ECO:0000313" key="4">
    <source>
        <dbReference type="Proteomes" id="UP001255416"/>
    </source>
</evidence>
<evidence type="ECO:0000313" key="3">
    <source>
        <dbReference type="EMBL" id="MDU9004286.1"/>
    </source>
</evidence>
<accession>A0ABU3VDQ3</accession>
<dbReference type="Gene3D" id="3.40.50.300">
    <property type="entry name" value="P-loop containing nucleotide triphosphate hydrolases"/>
    <property type="match status" value="1"/>
</dbReference>
<dbReference type="InterPro" id="IPR027417">
    <property type="entry name" value="P-loop_NTPase"/>
</dbReference>
<feature type="compositionally biased region" description="Polar residues" evidence="1">
    <location>
        <begin position="40"/>
        <end position="55"/>
    </location>
</feature>
<dbReference type="Pfam" id="PF19263">
    <property type="entry name" value="DUF5906"/>
    <property type="match status" value="1"/>
</dbReference>
<dbReference type="InterPro" id="IPR045455">
    <property type="entry name" value="NrS-1_pol-like_helicase"/>
</dbReference>
<evidence type="ECO:0000259" key="2">
    <source>
        <dbReference type="Pfam" id="PF19263"/>
    </source>
</evidence>
<dbReference type="SUPFAM" id="SSF52540">
    <property type="entry name" value="P-loop containing nucleoside triphosphate hydrolases"/>
    <property type="match status" value="1"/>
</dbReference>
<dbReference type="Proteomes" id="UP001255416">
    <property type="component" value="Unassembled WGS sequence"/>
</dbReference>
<comment type="caution">
    <text evidence="3">The sequence shown here is derived from an EMBL/GenBank/DDBJ whole genome shotgun (WGS) entry which is preliminary data.</text>
</comment>
<proteinExistence type="predicted"/>
<dbReference type="EMBL" id="JASMWN010000006">
    <property type="protein sequence ID" value="MDU9004286.1"/>
    <property type="molecule type" value="Genomic_DNA"/>
</dbReference>
<feature type="compositionally biased region" description="Basic residues" evidence="1">
    <location>
        <begin position="59"/>
        <end position="71"/>
    </location>
</feature>
<feature type="region of interest" description="Disordered" evidence="1">
    <location>
        <begin position="1"/>
        <end position="88"/>
    </location>
</feature>
<keyword evidence="4" id="KW-1185">Reference proteome</keyword>
<protein>
    <submittedName>
        <fullName evidence="3">DUF5906 domain-containing protein</fullName>
    </submittedName>
</protein>
<feature type="compositionally biased region" description="Polar residues" evidence="1">
    <location>
        <begin position="1"/>
        <end position="24"/>
    </location>
</feature>
<sequence>MTEQIPDVQVSQPQNPQPTENSNLPIVLEDYDVEAPKPSGLSSFQRSKMQNQPTERQVRKAPRKLGLRRNGRSIAHHENPTQKTEVSNMTSTDLTTFLSKQVSTWFVRSQNHFFDVDRINSGLPQPHLQKICVQRMARKFPELEVTNEVLKAVFQRVIIETHNDPEQSIPIWDGTTRCCPGREARVIRDGEMVSINTWRVPEYRKLGLRDADSTWFDAFIERVFPQAIDRAVFKDWLSWCLQNENDKPGWAPFLYSRKKGTGKSTLCRLAEVLFGAENTITQNSVSKLTGRFNKPLLDSKLIISEELQLKPDSSQGNTLKTYITEKVTTSEVKGREVEKVKQFCCFLFTTNHLPLWIEADERRYYVIEVDHSGHASGPDAEDFGDAVAEFCTIMDDPQAIARLYNALMQHKQSNSFNSRSLNLSAINTPVMKQIMGASKEVQLQQLDELLAEKGVFAIGQGELAQVFTEDLKMNANRIKYMMPDLGWRSETVKWGGVDYARAIWVHRDYQVAGGRVHGPDGYDVAVNHDSGGVEIIEPVTTALTPDETEAVDQAILEGDY</sequence>
<reference evidence="4" key="1">
    <citation type="submission" date="2023-05" db="EMBL/GenBank/DDBJ databases">
        <title>Sedimentitalea sp. nov. JM2-8.</title>
        <authorList>
            <person name="Huang J."/>
        </authorList>
    </citation>
    <scope>NUCLEOTIDE SEQUENCE [LARGE SCALE GENOMIC DNA]</scope>
    <source>
        <strain evidence="4">KHS03</strain>
    </source>
</reference>
<evidence type="ECO:0000256" key="1">
    <source>
        <dbReference type="SAM" id="MobiDB-lite"/>
    </source>
</evidence>
<organism evidence="3 4">
    <name type="scientific">Sedimentitalea todarodis</name>
    <dbReference type="NCBI Taxonomy" id="1631240"/>
    <lineage>
        <taxon>Bacteria</taxon>
        <taxon>Pseudomonadati</taxon>
        <taxon>Pseudomonadota</taxon>
        <taxon>Alphaproteobacteria</taxon>
        <taxon>Rhodobacterales</taxon>
        <taxon>Paracoccaceae</taxon>
        <taxon>Sedimentitalea</taxon>
    </lineage>
</organism>
<dbReference type="RefSeq" id="WP_316775872.1">
    <property type="nucleotide sequence ID" value="NZ_JASMWN010000006.1"/>
</dbReference>
<name>A0ABU3VDQ3_9RHOB</name>